<keyword evidence="4" id="KW-1185">Reference proteome</keyword>
<dbReference type="STRING" id="1348624.GCA_001591545_01713"/>
<accession>A0A2X4WRI8</accession>
<feature type="compositionally biased region" description="Basic and acidic residues" evidence="1">
    <location>
        <begin position="395"/>
        <end position="414"/>
    </location>
</feature>
<organism evidence="3 4">
    <name type="scientific">Lederbergia lenta</name>
    <name type="common">Bacillus lentus</name>
    <dbReference type="NCBI Taxonomy" id="1467"/>
    <lineage>
        <taxon>Bacteria</taxon>
        <taxon>Bacillati</taxon>
        <taxon>Bacillota</taxon>
        <taxon>Bacilli</taxon>
        <taxon>Bacillales</taxon>
        <taxon>Bacillaceae</taxon>
        <taxon>Lederbergia</taxon>
    </lineage>
</organism>
<keyword evidence="3" id="KW-0966">Cell projection</keyword>
<dbReference type="Pfam" id="PF02120">
    <property type="entry name" value="Flg_hook"/>
    <property type="match status" value="1"/>
</dbReference>
<dbReference type="CDD" id="cd17470">
    <property type="entry name" value="T3SS_Flik_C"/>
    <property type="match status" value="1"/>
</dbReference>
<keyword evidence="3" id="KW-0969">Cilium</keyword>
<protein>
    <submittedName>
        <fullName evidence="3">Flagellar hook length control protein</fullName>
    </submittedName>
</protein>
<sequence>MRIEMMESTIPVTKNATKLSQSQSSFFAALETAMQTNSNETDLKKAEVVTTDLQQLIDIFSEIPESFLAELQGVDVANQHALFELIIKDDPNLSETLQAMEEQMKILLQEKNSLEFSTLHSLLDEEEKSLSMFDTKDKEPINALIDKLTLLLSQASQLGLRELLQVPAKELGSIVDIAKKIQVSVQTTQSHVLGQHQLDELDSVMEELLIRIKTLESEKRLQKLGSVLDAAFSKGQIKKDATMLLPNQHMNLVKITPKTMITEAPIVAMHNQEAISKTEQFVLHVGNRPTQEPKATELIKAFSNILAKSQLSQTPGSTRLLIKLYPEHLGSLRVELLQKEGMMMARMIASSSTAKDMLDSQLHSLKQAFNQQNIQVDRIEVTFSQNDLQKYMNQHARDEGNNRDEQNNTEHNSDENDDIPAFAEALNTILFETEV</sequence>
<name>A0A2X4WRI8_LEDLE</name>
<evidence type="ECO:0000313" key="3">
    <source>
        <dbReference type="EMBL" id="SQI60230.1"/>
    </source>
</evidence>
<dbReference type="Gene3D" id="3.30.750.140">
    <property type="match status" value="1"/>
</dbReference>
<proteinExistence type="predicted"/>
<keyword evidence="3" id="KW-0282">Flagellum</keyword>
<dbReference type="InterPro" id="IPR038610">
    <property type="entry name" value="FliK-like_C_sf"/>
</dbReference>
<evidence type="ECO:0000259" key="2">
    <source>
        <dbReference type="Pfam" id="PF02120"/>
    </source>
</evidence>
<feature type="region of interest" description="Disordered" evidence="1">
    <location>
        <begin position="395"/>
        <end position="419"/>
    </location>
</feature>
<reference evidence="3 4" key="1">
    <citation type="submission" date="2018-06" db="EMBL/GenBank/DDBJ databases">
        <authorList>
            <consortium name="Pathogen Informatics"/>
            <person name="Doyle S."/>
        </authorList>
    </citation>
    <scope>NUCLEOTIDE SEQUENCE [LARGE SCALE GENOMIC DNA]</scope>
    <source>
        <strain evidence="3 4">NCTC4824</strain>
    </source>
</reference>
<dbReference type="EMBL" id="LS483476">
    <property type="protein sequence ID" value="SQI60230.1"/>
    <property type="molecule type" value="Genomic_DNA"/>
</dbReference>
<feature type="domain" description="Flagellar hook-length control protein-like C-terminal" evidence="2">
    <location>
        <begin position="312"/>
        <end position="386"/>
    </location>
</feature>
<dbReference type="RefSeq" id="WP_066139665.1">
    <property type="nucleotide sequence ID" value="NZ_CBCSGM010000001.1"/>
</dbReference>
<gene>
    <name evidence="3" type="primary">fliK</name>
    <name evidence="3" type="ORF">NCTC4824_02664</name>
</gene>
<evidence type="ECO:0000256" key="1">
    <source>
        <dbReference type="SAM" id="MobiDB-lite"/>
    </source>
</evidence>
<dbReference type="AlphaFoldDB" id="A0A2X4WRI8"/>
<dbReference type="KEGG" id="blen:NCTC4824_02664"/>
<evidence type="ECO:0000313" key="4">
    <source>
        <dbReference type="Proteomes" id="UP000249134"/>
    </source>
</evidence>
<dbReference type="Proteomes" id="UP000249134">
    <property type="component" value="Chromosome 1"/>
</dbReference>
<dbReference type="InterPro" id="IPR021136">
    <property type="entry name" value="Flagellar_hook_control-like_C"/>
</dbReference>